<dbReference type="OrthoDB" id="2921803at2759"/>
<reference evidence="1 2" key="1">
    <citation type="submission" date="2016-07" db="EMBL/GenBank/DDBJ databases">
        <title>Draft genome of the white-rot fungus Obba rivulosa 3A-2.</title>
        <authorList>
            <consortium name="DOE Joint Genome Institute"/>
            <person name="Miettinen O."/>
            <person name="Riley R."/>
            <person name="Acob R."/>
            <person name="Barry K."/>
            <person name="Cullen D."/>
            <person name="De Vries R."/>
            <person name="Hainaut M."/>
            <person name="Hatakka A."/>
            <person name="Henrissat B."/>
            <person name="Hilden K."/>
            <person name="Kuo R."/>
            <person name="Labutti K."/>
            <person name="Lipzen A."/>
            <person name="Makela M.R."/>
            <person name="Sandor L."/>
            <person name="Spatafora J.W."/>
            <person name="Grigoriev I.V."/>
            <person name="Hibbett D.S."/>
        </authorList>
    </citation>
    <scope>NUCLEOTIDE SEQUENCE [LARGE SCALE GENOMIC DNA]</scope>
    <source>
        <strain evidence="1 2">3A-2</strain>
    </source>
</reference>
<evidence type="ECO:0000313" key="2">
    <source>
        <dbReference type="Proteomes" id="UP000250043"/>
    </source>
</evidence>
<organism evidence="1 2">
    <name type="scientific">Obba rivulosa</name>
    <dbReference type="NCBI Taxonomy" id="1052685"/>
    <lineage>
        <taxon>Eukaryota</taxon>
        <taxon>Fungi</taxon>
        <taxon>Dikarya</taxon>
        <taxon>Basidiomycota</taxon>
        <taxon>Agaricomycotina</taxon>
        <taxon>Agaricomycetes</taxon>
        <taxon>Polyporales</taxon>
        <taxon>Gelatoporiaceae</taxon>
        <taxon>Obba</taxon>
    </lineage>
</organism>
<dbReference type="Gene3D" id="1.20.1280.50">
    <property type="match status" value="1"/>
</dbReference>
<dbReference type="SUPFAM" id="SSF81383">
    <property type="entry name" value="F-box domain"/>
    <property type="match status" value="1"/>
</dbReference>
<evidence type="ECO:0000313" key="1">
    <source>
        <dbReference type="EMBL" id="OCH87703.1"/>
    </source>
</evidence>
<accession>A0A8E2DM91</accession>
<evidence type="ECO:0008006" key="3">
    <source>
        <dbReference type="Google" id="ProtNLM"/>
    </source>
</evidence>
<proteinExistence type="predicted"/>
<name>A0A8E2DM91_9APHY</name>
<gene>
    <name evidence="1" type="ORF">OBBRIDRAFT_735743</name>
</gene>
<dbReference type="AlphaFoldDB" id="A0A8E2DM91"/>
<feature type="non-terminal residue" evidence="1">
    <location>
        <position position="66"/>
    </location>
</feature>
<dbReference type="InterPro" id="IPR036047">
    <property type="entry name" value="F-box-like_dom_sf"/>
</dbReference>
<dbReference type="EMBL" id="KV722476">
    <property type="protein sequence ID" value="OCH87703.1"/>
    <property type="molecule type" value="Genomic_DNA"/>
</dbReference>
<keyword evidence="2" id="KW-1185">Reference proteome</keyword>
<sequence>MATARHRIRSNFVFPNSESRVLLPPELEERILDFLWNDPASLCQCALVYRSWLPRCRYHIYTSLRI</sequence>
<dbReference type="Proteomes" id="UP000250043">
    <property type="component" value="Unassembled WGS sequence"/>
</dbReference>
<protein>
    <recommendedName>
        <fullName evidence="3">F-box domain-containing protein</fullName>
    </recommendedName>
</protein>